<keyword evidence="2" id="KW-1185">Reference proteome</keyword>
<dbReference type="EMBL" id="JACHIN010000001">
    <property type="protein sequence ID" value="MBB5075182.1"/>
    <property type="molecule type" value="Genomic_DNA"/>
</dbReference>
<reference evidence="1 2" key="1">
    <citation type="submission" date="2020-08" db="EMBL/GenBank/DDBJ databases">
        <title>Genomic Encyclopedia of Type Strains, Phase IV (KMG-IV): sequencing the most valuable type-strain genomes for metagenomic binning, comparative biology and taxonomic classification.</title>
        <authorList>
            <person name="Goeker M."/>
        </authorList>
    </citation>
    <scope>NUCLEOTIDE SEQUENCE [LARGE SCALE GENOMIC DNA]</scope>
    <source>
        <strain evidence="1 2">DSM 45385</strain>
    </source>
</reference>
<protein>
    <submittedName>
        <fullName evidence="1">Uncharacterized protein</fullName>
    </submittedName>
</protein>
<accession>A0A7W7ZWT8</accession>
<sequence length="594" mass="66340">MDDSWQHLVMDGCLLREGGQELPIIVLLGPAGTGKGALVRHVRDRVVTEPASPAALVSLRDQDDEQLPVSRIVARVAHGLMLSSRVKLPRVVFTLHVLALRPGRRSDQAVLKELDGLVDGTAPNPPEFLDPLRELLGMVPQIGQFLAGGVSLLRLALLRKRIAVRLLNRKGRTWLTAELHEGNLVTLAKRNQQGGADLAEDSPAVILCKALVADLREEYTKPGRHPRNCLLMLEGAETERGQVFLKALKLAKGDDPLVVVATSRSWVPVGGAWARPGLGAPDRPQPPTLSEAAHSDWLAHRSADEDRWWYPVRMPPLLTSGSERRHAAAIDRLTGGYRQAALELLGVAGSAPDDDAFRSALHRKDVLRWPERLHLPNLGHLSGWAAARHVEDAENALGGPPNLRDLLGDALWLRHDGELGTVIHPWLKRLLLHRLSEEQWDRTHELLESFCHDREGEVYYHALARVRPGDAGGHLARVTAWLDRRFDELDARRALPEWIAQFNLVTTAPSRLPLDQGLEDLHDSLVTGAEEGPDDWRARIRTLVVDRWFWNDPLLDPSGRRREDIWHGLMNLREHSKASRSVLKREADRYVAQD</sequence>
<comment type="caution">
    <text evidence="1">The sequence shown here is derived from an EMBL/GenBank/DDBJ whole genome shotgun (WGS) entry which is preliminary data.</text>
</comment>
<evidence type="ECO:0000313" key="2">
    <source>
        <dbReference type="Proteomes" id="UP000568380"/>
    </source>
</evidence>
<name>A0A7W7ZWT8_9ACTN</name>
<dbReference type="Proteomes" id="UP000568380">
    <property type="component" value="Unassembled WGS sequence"/>
</dbReference>
<dbReference type="RefSeq" id="WP_184958137.1">
    <property type="nucleotide sequence ID" value="NZ_JACHIN010000001.1"/>
</dbReference>
<gene>
    <name evidence="1" type="ORF">HNR40_000628</name>
</gene>
<proteinExistence type="predicted"/>
<evidence type="ECO:0000313" key="1">
    <source>
        <dbReference type="EMBL" id="MBB5075182.1"/>
    </source>
</evidence>
<organism evidence="1 2">
    <name type="scientific">Nonomuraea endophytica</name>
    <dbReference type="NCBI Taxonomy" id="714136"/>
    <lineage>
        <taxon>Bacteria</taxon>
        <taxon>Bacillati</taxon>
        <taxon>Actinomycetota</taxon>
        <taxon>Actinomycetes</taxon>
        <taxon>Streptosporangiales</taxon>
        <taxon>Streptosporangiaceae</taxon>
        <taxon>Nonomuraea</taxon>
    </lineage>
</organism>
<dbReference type="AlphaFoldDB" id="A0A7W7ZWT8"/>